<accession>A0A4S2B331</accession>
<evidence type="ECO:0000256" key="4">
    <source>
        <dbReference type="PIRNR" id="PIRNR000441"/>
    </source>
</evidence>
<dbReference type="InterPro" id="IPR011004">
    <property type="entry name" value="Trimer_LpxA-like_sf"/>
</dbReference>
<dbReference type="GO" id="GO:0006535">
    <property type="term" value="P:cysteine biosynthetic process from serine"/>
    <property type="evidence" value="ECO:0007669"/>
    <property type="project" value="InterPro"/>
</dbReference>
<comment type="similarity">
    <text evidence="1 4">Belongs to the transferase hexapeptide repeat family.</text>
</comment>
<dbReference type="InterPro" id="IPR005881">
    <property type="entry name" value="Ser_O-AcTrfase"/>
</dbReference>
<dbReference type="GO" id="GO:0005737">
    <property type="term" value="C:cytoplasm"/>
    <property type="evidence" value="ECO:0007669"/>
    <property type="project" value="InterPro"/>
</dbReference>
<evidence type="ECO:0000256" key="1">
    <source>
        <dbReference type="ARBA" id="ARBA00007274"/>
    </source>
</evidence>
<sequence>MNSIIQDDLFRYEGLRSKNLMVKISYFFFTPGFRFTYYFRKAQLANNSVSRLFWRICHRSCMLNTGIQIPVCTRIGKGFRISHWGTIVINGETVIGKNFNIAQGVLIGYSDGRNKGVPHIGDNVIINANAVVVGGVKIGNNVLVAPNAFVNFDVPDDSIVIGNPGRIITRNSSPTAKYLVYTVE</sequence>
<proteinExistence type="inferred from homology"/>
<dbReference type="PANTHER" id="PTHR42811">
    <property type="entry name" value="SERINE ACETYLTRANSFERASE"/>
    <property type="match status" value="1"/>
</dbReference>
<keyword evidence="7" id="KW-1185">Reference proteome</keyword>
<name>A0A4S2B331_9BACE</name>
<dbReference type="EMBL" id="SRZA01000003">
    <property type="protein sequence ID" value="TGY08153.1"/>
    <property type="molecule type" value="Genomic_DNA"/>
</dbReference>
<dbReference type="GO" id="GO:0009001">
    <property type="term" value="F:serine O-acetyltransferase activity"/>
    <property type="evidence" value="ECO:0007669"/>
    <property type="project" value="UniProtKB-EC"/>
</dbReference>
<dbReference type="Proteomes" id="UP000491181">
    <property type="component" value="Unassembled WGS sequence"/>
</dbReference>
<evidence type="ECO:0000313" key="8">
    <source>
        <dbReference type="Proteomes" id="UP000491181"/>
    </source>
</evidence>
<dbReference type="EC" id="2.3.1.30" evidence="4"/>
<keyword evidence="3 4" id="KW-0012">Acyltransferase</keyword>
<reference evidence="5 8" key="2">
    <citation type="journal article" date="2020" name="Microbiome">
        <title>Single-cell genomics of uncultured bacteria reveals dietary fiber responders in the mouse gut microbiota.</title>
        <authorList>
            <person name="Chijiiwa R."/>
            <person name="Hosokawa M."/>
            <person name="Kogawa M."/>
            <person name="Nishikawa Y."/>
            <person name="Ide K."/>
            <person name="Sakanashi C."/>
            <person name="Takahashi K."/>
            <person name="Takeyama H."/>
        </authorList>
    </citation>
    <scope>NUCLEOTIDE SEQUENCE [LARGE SCALE GENOMIC DNA]</scope>
    <source>
        <strain evidence="5">IMSAGC_001</strain>
    </source>
</reference>
<dbReference type="Proteomes" id="UP000305751">
    <property type="component" value="Unassembled WGS sequence"/>
</dbReference>
<reference evidence="6 7" key="1">
    <citation type="submission" date="2019-04" db="EMBL/GenBank/DDBJ databases">
        <title>Microbes associate with the intestines of laboratory mice.</title>
        <authorList>
            <person name="Navarre W."/>
            <person name="Wong E."/>
            <person name="Huang K."/>
            <person name="Tropini C."/>
            <person name="Ng K."/>
            <person name="Yu B."/>
        </authorList>
    </citation>
    <scope>NUCLEOTIDE SEQUENCE [LARGE SCALE GENOMIC DNA]</scope>
    <source>
        <strain evidence="6 7">NM70_E10</strain>
    </source>
</reference>
<evidence type="ECO:0000313" key="7">
    <source>
        <dbReference type="Proteomes" id="UP000305751"/>
    </source>
</evidence>
<evidence type="ECO:0000256" key="2">
    <source>
        <dbReference type="ARBA" id="ARBA00022679"/>
    </source>
</evidence>
<dbReference type="CDD" id="cd03354">
    <property type="entry name" value="LbH_SAT"/>
    <property type="match status" value="1"/>
</dbReference>
<comment type="catalytic activity">
    <reaction evidence="4">
        <text>L-serine + acetyl-CoA = O-acetyl-L-serine + CoA</text>
        <dbReference type="Rhea" id="RHEA:24560"/>
        <dbReference type="ChEBI" id="CHEBI:33384"/>
        <dbReference type="ChEBI" id="CHEBI:57287"/>
        <dbReference type="ChEBI" id="CHEBI:57288"/>
        <dbReference type="ChEBI" id="CHEBI:58340"/>
        <dbReference type="EC" id="2.3.1.30"/>
    </reaction>
</comment>
<evidence type="ECO:0000256" key="3">
    <source>
        <dbReference type="ARBA" id="ARBA00023315"/>
    </source>
</evidence>
<dbReference type="Gene3D" id="2.160.10.10">
    <property type="entry name" value="Hexapeptide repeat proteins"/>
    <property type="match status" value="1"/>
</dbReference>
<organism evidence="6 7">
    <name type="scientific">Bacteroides acidifaciens</name>
    <dbReference type="NCBI Taxonomy" id="85831"/>
    <lineage>
        <taxon>Bacteria</taxon>
        <taxon>Pseudomonadati</taxon>
        <taxon>Bacteroidota</taxon>
        <taxon>Bacteroidia</taxon>
        <taxon>Bacteroidales</taxon>
        <taxon>Bacteroidaceae</taxon>
        <taxon>Bacteroides</taxon>
    </lineage>
</organism>
<protein>
    <recommendedName>
        <fullName evidence="4">Serine acetyltransferase</fullName>
        <ecNumber evidence="4">2.3.1.30</ecNumber>
    </recommendedName>
</protein>
<dbReference type="RefSeq" id="WP_024988559.1">
    <property type="nucleotide sequence ID" value="NZ_BLLS01000002.1"/>
</dbReference>
<dbReference type="InterPro" id="IPR045304">
    <property type="entry name" value="LbH_SAT"/>
</dbReference>
<dbReference type="SUPFAM" id="SSF51161">
    <property type="entry name" value="Trimeric LpxA-like enzymes"/>
    <property type="match status" value="1"/>
</dbReference>
<dbReference type="GeneID" id="93049282"/>
<comment type="caution">
    <text evidence="6">The sequence shown here is derived from an EMBL/GenBank/DDBJ whole genome shotgun (WGS) entry which is preliminary data.</text>
</comment>
<evidence type="ECO:0000313" key="6">
    <source>
        <dbReference type="EMBL" id="TGY08153.1"/>
    </source>
</evidence>
<dbReference type="PIRSF" id="PIRSF000441">
    <property type="entry name" value="CysE"/>
    <property type="match status" value="1"/>
</dbReference>
<gene>
    <name evidence="5" type="primary">cysE_1</name>
    <name evidence="6" type="ORF">E5356_01930</name>
    <name evidence="5" type="ORF">IMSAGC001_00259</name>
</gene>
<dbReference type="AlphaFoldDB" id="A0A4S2B331"/>
<keyword evidence="2 4" id="KW-0808">Transferase</keyword>
<dbReference type="InterPro" id="IPR001451">
    <property type="entry name" value="Hexapep"/>
</dbReference>
<dbReference type="EMBL" id="BLLS01000002">
    <property type="protein sequence ID" value="GFH84864.1"/>
    <property type="molecule type" value="Genomic_DNA"/>
</dbReference>
<dbReference type="Pfam" id="PF00132">
    <property type="entry name" value="Hexapep"/>
    <property type="match status" value="1"/>
</dbReference>
<evidence type="ECO:0000313" key="5">
    <source>
        <dbReference type="EMBL" id="GFH84864.1"/>
    </source>
</evidence>